<dbReference type="AlphaFoldDB" id="A0A383WK48"/>
<evidence type="ECO:0000313" key="3">
    <source>
        <dbReference type="Proteomes" id="UP000256970"/>
    </source>
</evidence>
<evidence type="ECO:0000313" key="2">
    <source>
        <dbReference type="EMBL" id="SZX77549.1"/>
    </source>
</evidence>
<protein>
    <submittedName>
        <fullName evidence="2">Uncharacterized protein</fullName>
    </submittedName>
</protein>
<keyword evidence="3" id="KW-1185">Reference proteome</keyword>
<dbReference type="EMBL" id="FNXT01000743">
    <property type="protein sequence ID" value="SZX66787.1"/>
    <property type="molecule type" value="Genomic_DNA"/>
</dbReference>
<gene>
    <name evidence="2" type="ORF">BQ4739_LOCUS17905</name>
    <name evidence="1" type="ORF">BQ4739_LOCUS7195</name>
</gene>
<sequence length="83" mass="8630">MPKWGLLQRLSGRYALTNGSSPSHVLQGSCKHTNGVANDAKTGLVDVAEETVGTLQEVVEVDLPRLCLSLGATAAMLALVVGL</sequence>
<dbReference type="Proteomes" id="UP000256970">
    <property type="component" value="Unassembled WGS sequence"/>
</dbReference>
<dbReference type="EMBL" id="FNXT01001290">
    <property type="protein sequence ID" value="SZX77549.1"/>
    <property type="molecule type" value="Genomic_DNA"/>
</dbReference>
<name>A0A383WK48_TETOB</name>
<organism evidence="2 3">
    <name type="scientific">Tetradesmus obliquus</name>
    <name type="common">Green alga</name>
    <name type="synonym">Acutodesmus obliquus</name>
    <dbReference type="NCBI Taxonomy" id="3088"/>
    <lineage>
        <taxon>Eukaryota</taxon>
        <taxon>Viridiplantae</taxon>
        <taxon>Chlorophyta</taxon>
        <taxon>core chlorophytes</taxon>
        <taxon>Chlorophyceae</taxon>
        <taxon>CS clade</taxon>
        <taxon>Sphaeropleales</taxon>
        <taxon>Scenedesmaceae</taxon>
        <taxon>Tetradesmus</taxon>
    </lineage>
</organism>
<evidence type="ECO:0000313" key="1">
    <source>
        <dbReference type="EMBL" id="SZX66787.1"/>
    </source>
</evidence>
<accession>A0A383WK48</accession>
<reference evidence="2 3" key="1">
    <citation type="submission" date="2016-10" db="EMBL/GenBank/DDBJ databases">
        <authorList>
            <person name="Cai Z."/>
        </authorList>
    </citation>
    <scope>NUCLEOTIDE SEQUENCE [LARGE SCALE GENOMIC DNA]</scope>
</reference>
<proteinExistence type="predicted"/>